<dbReference type="Gene3D" id="3.30.450.20">
    <property type="entry name" value="PAS domain"/>
    <property type="match status" value="2"/>
</dbReference>
<dbReference type="InterPro" id="IPR000014">
    <property type="entry name" value="PAS"/>
</dbReference>
<gene>
    <name evidence="2" type="ORF">NM125_00560</name>
</gene>
<protein>
    <submittedName>
        <fullName evidence="2">PAS domain S-box protein</fullName>
    </submittedName>
</protein>
<reference evidence="2" key="1">
    <citation type="submission" date="2022-06" db="EMBL/GenBank/DDBJ databases">
        <title>Gracilimonas sp. CAU 1638 isolated from sea sediment.</title>
        <authorList>
            <person name="Kim W."/>
        </authorList>
    </citation>
    <scope>NUCLEOTIDE SEQUENCE</scope>
    <source>
        <strain evidence="2">CAU 1638</strain>
    </source>
</reference>
<feature type="domain" description="Histidine kinase" evidence="1">
    <location>
        <begin position="414"/>
        <end position="608"/>
    </location>
</feature>
<dbReference type="InterPro" id="IPR036890">
    <property type="entry name" value="HATPase_C_sf"/>
</dbReference>
<dbReference type="InterPro" id="IPR003018">
    <property type="entry name" value="GAF"/>
</dbReference>
<dbReference type="SMART" id="SM00387">
    <property type="entry name" value="HATPase_c"/>
    <property type="match status" value="1"/>
</dbReference>
<dbReference type="Gene3D" id="3.30.565.10">
    <property type="entry name" value="Histidine kinase-like ATPase, C-terminal domain"/>
    <property type="match status" value="1"/>
</dbReference>
<dbReference type="PROSITE" id="PS50109">
    <property type="entry name" value="HIS_KIN"/>
    <property type="match status" value="1"/>
</dbReference>
<dbReference type="RefSeq" id="WP_255131792.1">
    <property type="nucleotide sequence ID" value="NZ_JANDBC010000001.1"/>
</dbReference>
<accession>A0A9X2L0R9</accession>
<dbReference type="SMART" id="SM00091">
    <property type="entry name" value="PAS"/>
    <property type="match status" value="2"/>
</dbReference>
<dbReference type="SUPFAM" id="SSF55781">
    <property type="entry name" value="GAF domain-like"/>
    <property type="match status" value="1"/>
</dbReference>
<dbReference type="Pfam" id="PF01590">
    <property type="entry name" value="GAF"/>
    <property type="match status" value="1"/>
</dbReference>
<dbReference type="InterPro" id="IPR029016">
    <property type="entry name" value="GAF-like_dom_sf"/>
</dbReference>
<dbReference type="SUPFAM" id="SSF55874">
    <property type="entry name" value="ATPase domain of HSP90 chaperone/DNA topoisomerase II/histidine kinase"/>
    <property type="match status" value="1"/>
</dbReference>
<evidence type="ECO:0000259" key="1">
    <source>
        <dbReference type="PROSITE" id="PS50109"/>
    </source>
</evidence>
<dbReference type="InterPro" id="IPR003594">
    <property type="entry name" value="HATPase_dom"/>
</dbReference>
<dbReference type="SMART" id="SM00065">
    <property type="entry name" value="GAF"/>
    <property type="match status" value="1"/>
</dbReference>
<dbReference type="InterPro" id="IPR005467">
    <property type="entry name" value="His_kinase_dom"/>
</dbReference>
<dbReference type="Pfam" id="PF13426">
    <property type="entry name" value="PAS_9"/>
    <property type="match status" value="1"/>
</dbReference>
<dbReference type="Pfam" id="PF07568">
    <property type="entry name" value="HisKA_2"/>
    <property type="match status" value="1"/>
</dbReference>
<dbReference type="EMBL" id="JANDBC010000001">
    <property type="protein sequence ID" value="MCP9290064.1"/>
    <property type="molecule type" value="Genomic_DNA"/>
</dbReference>
<sequence>MAHLSPEAQRLDVLHSYEILDTPETKEFDNLVTLAAQICEVPIAKVNFIDDKRAWSKANYGNDLKESPREYNFCHTTIREDEYLVVEDASEDDRFSHFEFVTADPKLRFYAGVNIKRNQQNLGTICVLGQEPKQLSEAQLNALRTLAGEIEARLELHKKNRELETKAAFLEASVDFMLVLDPDTLLVEKANRNGSNLLSELSGQDFFKPLDELFPDSALISELRQWIKNGHNGFESETSLKTESGKVFLELNGIRKEDKLLITAKDITRRKHAEKALRKEKLFSDTIIQSLPLNFFMFDENQNLIKWSRNHATHGYSDEEYAALSPLDFFDGKDQQSIKEYINQVFAGIEPQGSIEADLIQKDGSKKPFLFNAVCFKQDGKKYLIGTSQSIEAQRSYQEKLEGLLAEKEVLLAEVHHRVKNNLAVIAGFLQMQEFVSENESVKSTLLTNHMRVKSMALIHEDLYNVSDFNGIRFDHYLAQLLEFIEVKRSPKDKFIRLKTAIGRVEMNVNQAVPLALIVNELVSNAYEFAFEGRESGTITVDLKAENDAVSLSVKDDGIGLPEGFELENSPTLGTTLVLSYSEQINSKIDINTGKEGTEYRLMFNHLKNQKGSTANVLV</sequence>
<evidence type="ECO:0000313" key="3">
    <source>
        <dbReference type="Proteomes" id="UP001139125"/>
    </source>
</evidence>
<organism evidence="2 3">
    <name type="scientific">Gracilimonas sediminicola</name>
    <dbReference type="NCBI Taxonomy" id="2952158"/>
    <lineage>
        <taxon>Bacteria</taxon>
        <taxon>Pseudomonadati</taxon>
        <taxon>Balneolota</taxon>
        <taxon>Balneolia</taxon>
        <taxon>Balneolales</taxon>
        <taxon>Balneolaceae</taxon>
        <taxon>Gracilimonas</taxon>
    </lineage>
</organism>
<comment type="caution">
    <text evidence="2">The sequence shown here is derived from an EMBL/GenBank/DDBJ whole genome shotgun (WGS) entry which is preliminary data.</text>
</comment>
<dbReference type="CDD" id="cd00130">
    <property type="entry name" value="PAS"/>
    <property type="match status" value="1"/>
</dbReference>
<dbReference type="PANTHER" id="PTHR43102">
    <property type="entry name" value="SLR1143 PROTEIN"/>
    <property type="match status" value="1"/>
</dbReference>
<dbReference type="InterPro" id="IPR011495">
    <property type="entry name" value="Sig_transdc_His_kin_sub2_dim/P"/>
</dbReference>
<name>A0A9X2L0R9_9BACT</name>
<proteinExistence type="predicted"/>
<dbReference type="AlphaFoldDB" id="A0A9X2L0R9"/>
<dbReference type="InterPro" id="IPR035965">
    <property type="entry name" value="PAS-like_dom_sf"/>
</dbReference>
<keyword evidence="3" id="KW-1185">Reference proteome</keyword>
<dbReference type="NCBIfam" id="TIGR00229">
    <property type="entry name" value="sensory_box"/>
    <property type="match status" value="1"/>
</dbReference>
<dbReference type="SUPFAM" id="SSF55785">
    <property type="entry name" value="PYP-like sensor domain (PAS domain)"/>
    <property type="match status" value="1"/>
</dbReference>
<dbReference type="Pfam" id="PF02518">
    <property type="entry name" value="HATPase_c"/>
    <property type="match status" value="1"/>
</dbReference>
<dbReference type="PANTHER" id="PTHR43102:SF2">
    <property type="entry name" value="GAF DOMAIN-CONTAINING PROTEIN"/>
    <property type="match status" value="1"/>
</dbReference>
<dbReference type="Proteomes" id="UP001139125">
    <property type="component" value="Unassembled WGS sequence"/>
</dbReference>
<dbReference type="Gene3D" id="3.30.450.40">
    <property type="match status" value="1"/>
</dbReference>
<evidence type="ECO:0000313" key="2">
    <source>
        <dbReference type="EMBL" id="MCP9290064.1"/>
    </source>
</evidence>